<evidence type="ECO:0008006" key="5">
    <source>
        <dbReference type="Google" id="ProtNLM"/>
    </source>
</evidence>
<evidence type="ECO:0000313" key="3">
    <source>
        <dbReference type="EMBL" id="CAG9804593.1"/>
    </source>
</evidence>
<dbReference type="SUPFAM" id="SSF141000">
    <property type="entry name" value="Glu-tRNAGln amidotransferase C subunit"/>
    <property type="match status" value="1"/>
</dbReference>
<dbReference type="InterPro" id="IPR003837">
    <property type="entry name" value="GatC"/>
</dbReference>
<keyword evidence="2" id="KW-0496">Mitochondrion</keyword>
<dbReference type="GO" id="GO:0006450">
    <property type="term" value="P:regulation of translational fidelity"/>
    <property type="evidence" value="ECO:0007669"/>
    <property type="project" value="InterPro"/>
</dbReference>
<proteinExistence type="predicted"/>
<dbReference type="PANTHER" id="PTHR15004">
    <property type="entry name" value="GLUTAMYL-TRNA(GLN) AMIDOTRANSFERASE SUBUNIT C, MITOCHONDRIAL"/>
    <property type="match status" value="1"/>
</dbReference>
<reference evidence="3" key="2">
    <citation type="submission" date="2022-10" db="EMBL/GenBank/DDBJ databases">
        <authorList>
            <consortium name="ENA_rothamsted_submissions"/>
            <consortium name="culmorum"/>
            <person name="King R."/>
        </authorList>
    </citation>
    <scope>NUCLEOTIDE SEQUENCE</scope>
</reference>
<keyword evidence="4" id="KW-1185">Reference proteome</keyword>
<keyword evidence="1" id="KW-0547">Nucleotide-binding</keyword>
<dbReference type="GO" id="GO:0030956">
    <property type="term" value="C:glutamyl-tRNA(Gln) amidotransferase complex"/>
    <property type="evidence" value="ECO:0007669"/>
    <property type="project" value="TreeGrafter"/>
</dbReference>
<dbReference type="Proteomes" id="UP001153620">
    <property type="component" value="Chromosome 2"/>
</dbReference>
<evidence type="ECO:0000256" key="2">
    <source>
        <dbReference type="ARBA" id="ARBA00023128"/>
    </source>
</evidence>
<sequence length="140" mass="16511">MLTRNLKNLIQLRTFCSSKKKIFDWKEIKFKTKVPQETVKSQFSEKTERIKITENEIFLLEKLSLVDLERKEAVKVLEDSIEFASKIHNINTENVEPLYTVLENYQLTLRDDKVTDGNIKKDVLRNAVKTEEDTYFIAPK</sequence>
<dbReference type="GO" id="GO:0032543">
    <property type="term" value="P:mitochondrial translation"/>
    <property type="evidence" value="ECO:0007669"/>
    <property type="project" value="TreeGrafter"/>
</dbReference>
<dbReference type="AlphaFoldDB" id="A0A9N9RWC8"/>
<evidence type="ECO:0000256" key="1">
    <source>
        <dbReference type="ARBA" id="ARBA00022741"/>
    </source>
</evidence>
<evidence type="ECO:0000313" key="4">
    <source>
        <dbReference type="Proteomes" id="UP001153620"/>
    </source>
</evidence>
<dbReference type="EMBL" id="OU895878">
    <property type="protein sequence ID" value="CAG9804593.1"/>
    <property type="molecule type" value="Genomic_DNA"/>
</dbReference>
<gene>
    <name evidence="3" type="ORF">CHIRRI_LOCUS7477</name>
</gene>
<organism evidence="3 4">
    <name type="scientific">Chironomus riparius</name>
    <dbReference type="NCBI Taxonomy" id="315576"/>
    <lineage>
        <taxon>Eukaryota</taxon>
        <taxon>Metazoa</taxon>
        <taxon>Ecdysozoa</taxon>
        <taxon>Arthropoda</taxon>
        <taxon>Hexapoda</taxon>
        <taxon>Insecta</taxon>
        <taxon>Pterygota</taxon>
        <taxon>Neoptera</taxon>
        <taxon>Endopterygota</taxon>
        <taxon>Diptera</taxon>
        <taxon>Nematocera</taxon>
        <taxon>Chironomoidea</taxon>
        <taxon>Chironomidae</taxon>
        <taxon>Chironominae</taxon>
        <taxon>Chironomus</taxon>
    </lineage>
</organism>
<dbReference type="OrthoDB" id="5394539at2759"/>
<dbReference type="Pfam" id="PF02686">
    <property type="entry name" value="GatC"/>
    <property type="match status" value="1"/>
</dbReference>
<protein>
    <recommendedName>
        <fullName evidence="5">Glutamyl-tRNA(Gln) amidotransferase subunit C, mitochondrial</fullName>
    </recommendedName>
</protein>
<dbReference type="InterPro" id="IPR036113">
    <property type="entry name" value="Asp/Glu-ADT_sf_sub_c"/>
</dbReference>
<dbReference type="GO" id="GO:0005739">
    <property type="term" value="C:mitochondrion"/>
    <property type="evidence" value="ECO:0007669"/>
    <property type="project" value="TreeGrafter"/>
</dbReference>
<reference evidence="3" key="1">
    <citation type="submission" date="2022-01" db="EMBL/GenBank/DDBJ databases">
        <authorList>
            <person name="King R."/>
        </authorList>
    </citation>
    <scope>NUCLEOTIDE SEQUENCE</scope>
</reference>
<dbReference type="GO" id="GO:0070681">
    <property type="term" value="P:glutaminyl-tRNAGln biosynthesis via transamidation"/>
    <property type="evidence" value="ECO:0007669"/>
    <property type="project" value="TreeGrafter"/>
</dbReference>
<name>A0A9N9RWC8_9DIPT</name>
<dbReference type="PANTHER" id="PTHR15004:SF0">
    <property type="entry name" value="GLUTAMYL-TRNA(GLN) AMIDOTRANSFERASE SUBUNIT C, MITOCHONDRIAL"/>
    <property type="match status" value="1"/>
</dbReference>
<accession>A0A9N9RWC8</accession>
<dbReference type="GO" id="GO:0000166">
    <property type="term" value="F:nucleotide binding"/>
    <property type="evidence" value="ECO:0007669"/>
    <property type="project" value="UniProtKB-KW"/>
</dbReference>